<keyword evidence="3" id="KW-1185">Reference proteome</keyword>
<protein>
    <submittedName>
        <fullName evidence="2">Uncharacterized protein</fullName>
    </submittedName>
</protein>
<evidence type="ECO:0000256" key="1">
    <source>
        <dbReference type="SAM" id="MobiDB-lite"/>
    </source>
</evidence>
<feature type="compositionally biased region" description="Basic residues" evidence="1">
    <location>
        <begin position="149"/>
        <end position="266"/>
    </location>
</feature>
<dbReference type="Proteomes" id="UP000324091">
    <property type="component" value="Chromosome 16"/>
</dbReference>
<dbReference type="EMBL" id="RHFK02000008">
    <property type="protein sequence ID" value="TWW72052.1"/>
    <property type="molecule type" value="Genomic_DNA"/>
</dbReference>
<feature type="non-terminal residue" evidence="2">
    <location>
        <position position="1"/>
    </location>
</feature>
<dbReference type="AlphaFoldDB" id="A0A5C6NX49"/>
<organism evidence="2 3">
    <name type="scientific">Takifugu flavidus</name>
    <name type="common">sansaifugu</name>
    <dbReference type="NCBI Taxonomy" id="433684"/>
    <lineage>
        <taxon>Eukaryota</taxon>
        <taxon>Metazoa</taxon>
        <taxon>Chordata</taxon>
        <taxon>Craniata</taxon>
        <taxon>Vertebrata</taxon>
        <taxon>Euteleostomi</taxon>
        <taxon>Actinopterygii</taxon>
        <taxon>Neopterygii</taxon>
        <taxon>Teleostei</taxon>
        <taxon>Neoteleostei</taxon>
        <taxon>Acanthomorphata</taxon>
        <taxon>Eupercaria</taxon>
        <taxon>Tetraodontiformes</taxon>
        <taxon>Tetradontoidea</taxon>
        <taxon>Tetraodontidae</taxon>
        <taxon>Takifugu</taxon>
    </lineage>
</organism>
<gene>
    <name evidence="2" type="ORF">D4764_16G0005490</name>
</gene>
<comment type="caution">
    <text evidence="2">The sequence shown here is derived from an EMBL/GenBank/DDBJ whole genome shotgun (WGS) entry which is preliminary data.</text>
</comment>
<reference evidence="2 3" key="1">
    <citation type="submission" date="2019-04" db="EMBL/GenBank/DDBJ databases">
        <title>Chromosome genome assembly for Takifugu flavidus.</title>
        <authorList>
            <person name="Xiao S."/>
        </authorList>
    </citation>
    <scope>NUCLEOTIDE SEQUENCE [LARGE SCALE GENOMIC DNA]</scope>
    <source>
        <strain evidence="2">HTHZ2018</strain>
        <tissue evidence="2">Muscle</tissue>
    </source>
</reference>
<evidence type="ECO:0000313" key="3">
    <source>
        <dbReference type="Proteomes" id="UP000324091"/>
    </source>
</evidence>
<proteinExistence type="predicted"/>
<sequence length="280" mass="32793">FQDEFHKNGLLQLQHQRTEFKFDKNQQMQREERSNSSPLWQNAKDVYERSRETGRLTADAKLVAQKTHGCRTCRLQVQRADKRHHMSCVSSLCSCHCPQLGSETPRSGPTDKLAEENRQKTASHSECCRKRQKIRRLPEAHSIWTHPATQHRQHPATQHRQHPASLHRQHPASLHRQHPATLHRQHPATLHRQHPASQHRQHPATQHRQHPATLHRQHPATLHRQHPATLHRQHPATLHRQHPATQHRQHPATLHRQHPASLHRQHPASLHRLNLFPSAR</sequence>
<evidence type="ECO:0000313" key="2">
    <source>
        <dbReference type="EMBL" id="TWW72052.1"/>
    </source>
</evidence>
<accession>A0A5C6NX49</accession>
<feature type="region of interest" description="Disordered" evidence="1">
    <location>
        <begin position="101"/>
        <end position="280"/>
    </location>
</feature>
<name>A0A5C6NX49_9TELE</name>